<comment type="caution">
    <text evidence="1">The sequence shown here is derived from an EMBL/GenBank/DDBJ whole genome shotgun (WGS) entry which is preliminary data.</text>
</comment>
<protein>
    <recommendedName>
        <fullName evidence="3">ABM domain-containing protein</fullName>
    </recommendedName>
</protein>
<evidence type="ECO:0008006" key="3">
    <source>
        <dbReference type="Google" id="ProtNLM"/>
    </source>
</evidence>
<dbReference type="RefSeq" id="WP_191789832.1">
    <property type="nucleotide sequence ID" value="NZ_JACSQE010000004.1"/>
</dbReference>
<gene>
    <name evidence="1" type="ORF">H9640_06070</name>
</gene>
<name>A0ABR8UZZ0_9CELL</name>
<dbReference type="Proteomes" id="UP000633601">
    <property type="component" value="Unassembled WGS sequence"/>
</dbReference>
<proteinExistence type="predicted"/>
<evidence type="ECO:0000313" key="1">
    <source>
        <dbReference type="EMBL" id="MBD7998112.1"/>
    </source>
</evidence>
<accession>A0ABR8UZZ0</accession>
<keyword evidence="2" id="KW-1185">Reference proteome</keyword>
<dbReference type="EMBL" id="JACSQE010000004">
    <property type="protein sequence ID" value="MBD7998112.1"/>
    <property type="molecule type" value="Genomic_DNA"/>
</dbReference>
<reference evidence="1 2" key="1">
    <citation type="submission" date="2020-08" db="EMBL/GenBank/DDBJ databases">
        <title>A Genomic Blueprint of the Chicken Gut Microbiome.</title>
        <authorList>
            <person name="Gilroy R."/>
            <person name="Ravi A."/>
            <person name="Getino M."/>
            <person name="Pursley I."/>
            <person name="Horton D.L."/>
            <person name="Alikhan N.-F."/>
            <person name="Baker D."/>
            <person name="Gharbi K."/>
            <person name="Hall N."/>
            <person name="Watson M."/>
            <person name="Adriaenssens E.M."/>
            <person name="Foster-Nyarko E."/>
            <person name="Jarju S."/>
            <person name="Secka A."/>
            <person name="Antonio M."/>
            <person name="Oren A."/>
            <person name="Chaudhuri R."/>
            <person name="La Ragione R.M."/>
            <person name="Hildebrand F."/>
            <person name="Pallen M.J."/>
        </authorList>
    </citation>
    <scope>NUCLEOTIDE SEQUENCE [LARGE SCALE GENOMIC DNA]</scope>
    <source>
        <strain evidence="1 2">Sa2CUA8</strain>
    </source>
</reference>
<organism evidence="1 2">
    <name type="scientific">Oerskovia gallyi</name>
    <dbReference type="NCBI Taxonomy" id="2762226"/>
    <lineage>
        <taxon>Bacteria</taxon>
        <taxon>Bacillati</taxon>
        <taxon>Actinomycetota</taxon>
        <taxon>Actinomycetes</taxon>
        <taxon>Micrococcales</taxon>
        <taxon>Cellulomonadaceae</taxon>
        <taxon>Oerskovia</taxon>
    </lineage>
</organism>
<sequence length="158" mass="17556">MNQLVYAPRLVRALPPVEAGGRLLKVYVMFAEPDSFSRDPDPEWLREQVTSVLDTPPGEGDHPLGFLILHHGKEGTYLLLSQWFDADMLKHWVRGTSGAEEGGESFAPLAQRELIACVWELAIIAFERNAWVNTVLAQGRVDDSSVTAYLGTSFSGWV</sequence>
<evidence type="ECO:0000313" key="2">
    <source>
        <dbReference type="Proteomes" id="UP000633601"/>
    </source>
</evidence>